<dbReference type="Proteomes" id="UP000440578">
    <property type="component" value="Unassembled WGS sequence"/>
</dbReference>
<feature type="chain" id="PRO_5025609343" evidence="4">
    <location>
        <begin position="32"/>
        <end position="628"/>
    </location>
</feature>
<dbReference type="PANTHER" id="PTHR39069">
    <property type="entry name" value="ECDYSONE-INDUCIBLE GENE E1, ISOFORM A"/>
    <property type="match status" value="1"/>
</dbReference>
<keyword evidence="1 2" id="KW-1015">Disulfide bond</keyword>
<keyword evidence="3" id="KW-0175">Coiled coil</keyword>
<sequence>MAVRSPSLRCVLLGWTLAVQLLTLHCSRVSGSDLSPEEAGLTNLELRSDYSMREVLDVVAEMLHNGVRDITAHTHAEVLSRLDRVQSSLDAVAGLAARLEAVESLVNGLRESPAAASACQESLQETLSPISDRQDSLQTSLSDVIARQEALQRAVTDLSEGQKSAQRTLQVLERQQNNMTDELTTLSGQLKVFSEQPPQGVEYLLDIVPTRQEVQQSLASQCRQDPNLSGVLTSLSQTQQALTETVSEQSVRLQGLADSLAILSDHQRDVQVALTGLPSRKYLQENIAALASKRDRMEPLEQLVTGQEKALQELSAHSVRLSDIQESLAAITSQQLSLPDHSSALASIGGILSSFPEWQRELQQALSAQSARLTSVAEVVALTPVPSGRPSLVTGRLLGEPCRSTTDCSELRADTACGSDGRCRCADGLQPVAGEVCRPYPRLTEPCRATSDCRGATELAVCADGLCGCPRGLFNFNGTECRSGLGIGEPCHRDADCPTLVGLVCAAGACAVRTCDPPGGGSSYQYRLVGGDSCSDGLLQFTFNSGQLWQYLCDSDWTAADAAVACRSLGLSGGRPLPWNTTAAAEPNFFSVKDYVCGGSERSLSGCRRVYGRRDCAATELARVQCGD</sequence>
<keyword evidence="4" id="KW-0732">Signal</keyword>
<dbReference type="PROSITE" id="PS50287">
    <property type="entry name" value="SRCR_2"/>
    <property type="match status" value="1"/>
</dbReference>
<dbReference type="AlphaFoldDB" id="A0A6A4WKP6"/>
<dbReference type="Pfam" id="PF00530">
    <property type="entry name" value="SRCR"/>
    <property type="match status" value="1"/>
</dbReference>
<dbReference type="PRINTS" id="PR00258">
    <property type="entry name" value="SPERACTRCPTR"/>
</dbReference>
<proteinExistence type="predicted"/>
<dbReference type="SUPFAM" id="SSF56487">
    <property type="entry name" value="SRCR-like"/>
    <property type="match status" value="1"/>
</dbReference>
<comment type="caution">
    <text evidence="6">The sequence shown here is derived from an EMBL/GenBank/DDBJ whole genome shotgun (WGS) entry which is preliminary data.</text>
</comment>
<dbReference type="SMART" id="SM00202">
    <property type="entry name" value="SR"/>
    <property type="match status" value="1"/>
</dbReference>
<evidence type="ECO:0000256" key="1">
    <source>
        <dbReference type="ARBA" id="ARBA00023157"/>
    </source>
</evidence>
<feature type="domain" description="SRCR" evidence="5">
    <location>
        <begin position="526"/>
        <end position="627"/>
    </location>
</feature>
<dbReference type="InterPro" id="IPR036772">
    <property type="entry name" value="SRCR-like_dom_sf"/>
</dbReference>
<name>A0A6A4WKP6_AMPAM</name>
<feature type="coiled-coil region" evidence="3">
    <location>
        <begin position="162"/>
        <end position="189"/>
    </location>
</feature>
<evidence type="ECO:0000256" key="3">
    <source>
        <dbReference type="SAM" id="Coils"/>
    </source>
</evidence>
<protein>
    <submittedName>
        <fullName evidence="6">Neurotrypsin</fullName>
    </submittedName>
</protein>
<dbReference type="PANTHER" id="PTHR39069:SF8">
    <property type="entry name" value="FI17111P1"/>
    <property type="match status" value="1"/>
</dbReference>
<dbReference type="Gene3D" id="3.10.250.10">
    <property type="entry name" value="SRCR-like domain"/>
    <property type="match status" value="1"/>
</dbReference>
<dbReference type="InterPro" id="IPR001190">
    <property type="entry name" value="SRCR"/>
</dbReference>
<organism evidence="6 7">
    <name type="scientific">Amphibalanus amphitrite</name>
    <name type="common">Striped barnacle</name>
    <name type="synonym">Balanus amphitrite</name>
    <dbReference type="NCBI Taxonomy" id="1232801"/>
    <lineage>
        <taxon>Eukaryota</taxon>
        <taxon>Metazoa</taxon>
        <taxon>Ecdysozoa</taxon>
        <taxon>Arthropoda</taxon>
        <taxon>Crustacea</taxon>
        <taxon>Multicrustacea</taxon>
        <taxon>Cirripedia</taxon>
        <taxon>Thoracica</taxon>
        <taxon>Thoracicalcarea</taxon>
        <taxon>Balanomorpha</taxon>
        <taxon>Balanoidea</taxon>
        <taxon>Balanidae</taxon>
        <taxon>Amphibalaninae</taxon>
        <taxon>Amphibalanus</taxon>
    </lineage>
</organism>
<dbReference type="EMBL" id="VIIS01000851">
    <property type="protein sequence ID" value="KAF0304374.1"/>
    <property type="molecule type" value="Genomic_DNA"/>
</dbReference>
<accession>A0A6A4WKP6</accession>
<reference evidence="6 7" key="1">
    <citation type="submission" date="2019-07" db="EMBL/GenBank/DDBJ databases">
        <title>Draft genome assembly of a fouling barnacle, Amphibalanus amphitrite (Darwin, 1854): The first reference genome for Thecostraca.</title>
        <authorList>
            <person name="Kim W."/>
        </authorList>
    </citation>
    <scope>NUCLEOTIDE SEQUENCE [LARGE SCALE GENOMIC DNA]</scope>
    <source>
        <strain evidence="6">SNU_AA5</strain>
        <tissue evidence="6">Soma without cirri and trophi</tissue>
    </source>
</reference>
<dbReference type="GO" id="GO:0016020">
    <property type="term" value="C:membrane"/>
    <property type="evidence" value="ECO:0007669"/>
    <property type="project" value="InterPro"/>
</dbReference>
<evidence type="ECO:0000313" key="6">
    <source>
        <dbReference type="EMBL" id="KAF0304374.1"/>
    </source>
</evidence>
<gene>
    <name evidence="6" type="primary">PRSS12_0</name>
    <name evidence="6" type="ORF">FJT64_023798</name>
</gene>
<evidence type="ECO:0000256" key="2">
    <source>
        <dbReference type="PROSITE-ProRule" id="PRU00196"/>
    </source>
</evidence>
<feature type="disulfide bond" evidence="2">
    <location>
        <begin position="597"/>
        <end position="607"/>
    </location>
</feature>
<feature type="signal peptide" evidence="4">
    <location>
        <begin position="1"/>
        <end position="31"/>
    </location>
</feature>
<keyword evidence="7" id="KW-1185">Reference proteome</keyword>
<evidence type="ECO:0000259" key="5">
    <source>
        <dbReference type="PROSITE" id="PS50287"/>
    </source>
</evidence>
<dbReference type="OrthoDB" id="504708at2759"/>
<evidence type="ECO:0000256" key="4">
    <source>
        <dbReference type="SAM" id="SignalP"/>
    </source>
</evidence>
<evidence type="ECO:0000313" key="7">
    <source>
        <dbReference type="Proteomes" id="UP000440578"/>
    </source>
</evidence>
<comment type="caution">
    <text evidence="2">Lacks conserved residue(s) required for the propagation of feature annotation.</text>
</comment>